<dbReference type="Proteomes" id="UP000468388">
    <property type="component" value="Unassembled WGS sequence"/>
</dbReference>
<feature type="transmembrane region" description="Helical" evidence="1">
    <location>
        <begin position="70"/>
        <end position="90"/>
    </location>
</feature>
<dbReference type="AlphaFoldDB" id="A0A6N8J5L2"/>
<accession>A0A6N8J5L2</accession>
<dbReference type="RefSeq" id="WP_157298222.1">
    <property type="nucleotide sequence ID" value="NZ_BAAAZB010000005.1"/>
</dbReference>
<reference evidence="2 3" key="1">
    <citation type="submission" date="2019-12" db="EMBL/GenBank/DDBJ databases">
        <title>The draft genomic sequence of strain Chitinophaga oryziterrae JCM 16595.</title>
        <authorList>
            <person name="Zhang X."/>
        </authorList>
    </citation>
    <scope>NUCLEOTIDE SEQUENCE [LARGE SCALE GENOMIC DNA]</scope>
    <source>
        <strain evidence="2 3">JCM 16595</strain>
    </source>
</reference>
<keyword evidence="1" id="KW-0472">Membrane</keyword>
<proteinExistence type="predicted"/>
<comment type="caution">
    <text evidence="2">The sequence shown here is derived from an EMBL/GenBank/DDBJ whole genome shotgun (WGS) entry which is preliminary data.</text>
</comment>
<evidence type="ECO:0000256" key="1">
    <source>
        <dbReference type="SAM" id="Phobius"/>
    </source>
</evidence>
<feature type="transmembrane region" description="Helical" evidence="1">
    <location>
        <begin position="6"/>
        <end position="24"/>
    </location>
</feature>
<gene>
    <name evidence="2" type="ORF">GO495_03075</name>
</gene>
<sequence>MEWYHYLSGFFAGVFLTNALPHFVHGISGNKFPTPFSKPGGIGLSSSTTNVIWALFNMVVGYLLLTAGPLNIPVFFAGIAVISIFSSIHFQRKHKED</sequence>
<dbReference type="EMBL" id="WRXO01000001">
    <property type="protein sequence ID" value="MVT39556.1"/>
    <property type="molecule type" value="Genomic_DNA"/>
</dbReference>
<evidence type="ECO:0000313" key="3">
    <source>
        <dbReference type="Proteomes" id="UP000468388"/>
    </source>
</evidence>
<keyword evidence="1" id="KW-0812">Transmembrane</keyword>
<keyword evidence="3" id="KW-1185">Reference proteome</keyword>
<name>A0A6N8J5L2_9BACT</name>
<dbReference type="OrthoDB" id="963535at2"/>
<protein>
    <submittedName>
        <fullName evidence="2">Uncharacterized protein</fullName>
    </submittedName>
</protein>
<keyword evidence="1" id="KW-1133">Transmembrane helix</keyword>
<organism evidence="2 3">
    <name type="scientific">Chitinophaga oryziterrae</name>
    <dbReference type="NCBI Taxonomy" id="1031224"/>
    <lineage>
        <taxon>Bacteria</taxon>
        <taxon>Pseudomonadati</taxon>
        <taxon>Bacteroidota</taxon>
        <taxon>Chitinophagia</taxon>
        <taxon>Chitinophagales</taxon>
        <taxon>Chitinophagaceae</taxon>
        <taxon>Chitinophaga</taxon>
    </lineage>
</organism>
<evidence type="ECO:0000313" key="2">
    <source>
        <dbReference type="EMBL" id="MVT39556.1"/>
    </source>
</evidence>